<dbReference type="AlphaFoldDB" id="A0A9X2GHC3"/>
<dbReference type="Proteomes" id="UP001139648">
    <property type="component" value="Unassembled WGS sequence"/>
</dbReference>
<dbReference type="EMBL" id="JAMZEB010000002">
    <property type="protein sequence ID" value="MCP2357657.1"/>
    <property type="molecule type" value="Genomic_DNA"/>
</dbReference>
<accession>A0A9X2GHC3</accession>
<keyword evidence="1" id="KW-0732">Signal</keyword>
<reference evidence="2" key="1">
    <citation type="submission" date="2022-06" db="EMBL/GenBank/DDBJ databases">
        <title>Sequencing the genomes of 1000 actinobacteria strains.</title>
        <authorList>
            <person name="Klenk H.-P."/>
        </authorList>
    </citation>
    <scope>NUCLEOTIDE SEQUENCE</scope>
    <source>
        <strain evidence="2">DSM 46694</strain>
    </source>
</reference>
<evidence type="ECO:0000313" key="2">
    <source>
        <dbReference type="EMBL" id="MCP2357657.1"/>
    </source>
</evidence>
<feature type="chain" id="PRO_5040762046" description="Ig-like domain-containing protein" evidence="1">
    <location>
        <begin position="29"/>
        <end position="126"/>
    </location>
</feature>
<keyword evidence="3" id="KW-1185">Reference proteome</keyword>
<gene>
    <name evidence="2" type="ORF">HD597_004677</name>
</gene>
<dbReference type="RefSeq" id="WP_253744767.1">
    <property type="nucleotide sequence ID" value="NZ_BAABKA010000026.1"/>
</dbReference>
<comment type="caution">
    <text evidence="2">The sequence shown here is derived from an EMBL/GenBank/DDBJ whole genome shotgun (WGS) entry which is preliminary data.</text>
</comment>
<proteinExistence type="predicted"/>
<evidence type="ECO:0000313" key="3">
    <source>
        <dbReference type="Proteomes" id="UP001139648"/>
    </source>
</evidence>
<feature type="signal peptide" evidence="1">
    <location>
        <begin position="1"/>
        <end position="28"/>
    </location>
</feature>
<organism evidence="2 3">
    <name type="scientific">Nonomuraea thailandensis</name>
    <dbReference type="NCBI Taxonomy" id="1188745"/>
    <lineage>
        <taxon>Bacteria</taxon>
        <taxon>Bacillati</taxon>
        <taxon>Actinomycetota</taxon>
        <taxon>Actinomycetes</taxon>
        <taxon>Streptosporangiales</taxon>
        <taxon>Streptosporangiaceae</taxon>
        <taxon>Nonomuraea</taxon>
    </lineage>
</organism>
<sequence length="126" mass="13832">MRYSRLAPAAAGLCAALALLAVPSTASAQSSHTAQAQALSVHRKSASCTSPRGQKINISWGDGNVSTTVYFNNHCNQKRWIELKFVKQNHDFFWKCFSVNPRTSGKKKIGHSNPDQVVITKKLTNC</sequence>
<protein>
    <recommendedName>
        <fullName evidence="4">Ig-like domain-containing protein</fullName>
    </recommendedName>
</protein>
<evidence type="ECO:0008006" key="4">
    <source>
        <dbReference type="Google" id="ProtNLM"/>
    </source>
</evidence>
<evidence type="ECO:0000256" key="1">
    <source>
        <dbReference type="SAM" id="SignalP"/>
    </source>
</evidence>
<name>A0A9X2GHC3_9ACTN</name>